<dbReference type="EMBL" id="JASGBQ010000037">
    <property type="protein sequence ID" value="MDI9243515.1"/>
    <property type="molecule type" value="Genomic_DNA"/>
</dbReference>
<evidence type="ECO:0000313" key="8">
    <source>
        <dbReference type="EMBL" id="MDI9243515.1"/>
    </source>
</evidence>
<keyword evidence="2" id="KW-0805">Transcription regulation</keyword>
<accession>A0AAP4BCK4</accession>
<dbReference type="InterPro" id="IPR007630">
    <property type="entry name" value="RNA_pol_sigma70_r4"/>
</dbReference>
<evidence type="ECO:0000256" key="3">
    <source>
        <dbReference type="ARBA" id="ARBA00023082"/>
    </source>
</evidence>
<dbReference type="GO" id="GO:0003677">
    <property type="term" value="F:DNA binding"/>
    <property type="evidence" value="ECO:0007669"/>
    <property type="project" value="UniProtKB-KW"/>
</dbReference>
<dbReference type="InterPro" id="IPR014284">
    <property type="entry name" value="RNA_pol_sigma-70_dom"/>
</dbReference>
<protein>
    <submittedName>
        <fullName evidence="8">RNA polymerase sigma factor</fullName>
    </submittedName>
</protein>
<dbReference type="Proteomes" id="UP001300383">
    <property type="component" value="Unassembled WGS sequence"/>
</dbReference>
<feature type="domain" description="RNA polymerase sigma-70 region 4" evidence="7">
    <location>
        <begin position="131"/>
        <end position="180"/>
    </location>
</feature>
<dbReference type="GO" id="GO:0006352">
    <property type="term" value="P:DNA-templated transcription initiation"/>
    <property type="evidence" value="ECO:0007669"/>
    <property type="project" value="InterPro"/>
</dbReference>
<reference evidence="8 9" key="1">
    <citation type="submission" date="2023-05" db="EMBL/GenBank/DDBJ databases">
        <title>[ruminococcus] sp. nov., isolated from a pig farm feces dump.</title>
        <authorList>
            <person name="Chang Y.-H."/>
        </authorList>
    </citation>
    <scope>NUCLEOTIDE SEQUENCE [LARGE SCALE GENOMIC DNA]</scope>
    <source>
        <strain evidence="8 9">YH-rum2234</strain>
    </source>
</reference>
<gene>
    <name evidence="8" type="ORF">QJ036_13775</name>
</gene>
<dbReference type="CDD" id="cd06171">
    <property type="entry name" value="Sigma70_r4"/>
    <property type="match status" value="1"/>
</dbReference>
<dbReference type="InterPro" id="IPR036388">
    <property type="entry name" value="WH-like_DNA-bd_sf"/>
</dbReference>
<sequence length="188" mass="21543">MERLEELRLIKMAKKGNVDAYGRLYEEVYRDLYRFALFMLKNPHDAEDVVADTVTDSFEGIGKLRKEEAFRGWIFRILTNKCRKMLKQYADRPASKEYEEDAAGDNSFDGTVLSAAADGVSREDLMDLMEAFQSLPEEDRLIVGLSFFGGYNSQEIGEMLRKKPGTVRSRQSRALEKMREQLTGAYGL</sequence>
<comment type="caution">
    <text evidence="8">The sequence shown here is derived from an EMBL/GenBank/DDBJ whole genome shotgun (WGS) entry which is preliminary data.</text>
</comment>
<keyword evidence="9" id="KW-1185">Reference proteome</keyword>
<dbReference type="SUPFAM" id="SSF88659">
    <property type="entry name" value="Sigma3 and sigma4 domains of RNA polymerase sigma factors"/>
    <property type="match status" value="1"/>
</dbReference>
<dbReference type="InterPro" id="IPR013324">
    <property type="entry name" value="RNA_pol_sigma_r3/r4-like"/>
</dbReference>
<dbReference type="AlphaFoldDB" id="A0AAP4BCK4"/>
<organism evidence="8 9">
    <name type="scientific">Fusibacillus kribbianus</name>
    <dbReference type="NCBI Taxonomy" id="3044208"/>
    <lineage>
        <taxon>Bacteria</taxon>
        <taxon>Bacillati</taxon>
        <taxon>Bacillota</taxon>
        <taxon>Clostridia</taxon>
        <taxon>Lachnospirales</taxon>
        <taxon>Lachnospiraceae</taxon>
        <taxon>Fusibacillus</taxon>
    </lineage>
</organism>
<dbReference type="Gene3D" id="1.10.10.10">
    <property type="entry name" value="Winged helix-like DNA-binding domain superfamily/Winged helix DNA-binding domain"/>
    <property type="match status" value="1"/>
</dbReference>
<evidence type="ECO:0000256" key="2">
    <source>
        <dbReference type="ARBA" id="ARBA00023015"/>
    </source>
</evidence>
<evidence type="ECO:0000256" key="1">
    <source>
        <dbReference type="ARBA" id="ARBA00010641"/>
    </source>
</evidence>
<feature type="domain" description="RNA polymerase sigma-70 region 2" evidence="6">
    <location>
        <begin position="24"/>
        <end position="88"/>
    </location>
</feature>
<name>A0AAP4BCK4_9FIRM</name>
<dbReference type="RefSeq" id="WP_283231923.1">
    <property type="nucleotide sequence ID" value="NZ_JASGBQ010000037.1"/>
</dbReference>
<evidence type="ECO:0000256" key="4">
    <source>
        <dbReference type="ARBA" id="ARBA00023125"/>
    </source>
</evidence>
<dbReference type="NCBIfam" id="TIGR02937">
    <property type="entry name" value="sigma70-ECF"/>
    <property type="match status" value="1"/>
</dbReference>
<evidence type="ECO:0000256" key="5">
    <source>
        <dbReference type="ARBA" id="ARBA00023163"/>
    </source>
</evidence>
<dbReference type="InterPro" id="IPR039425">
    <property type="entry name" value="RNA_pol_sigma-70-like"/>
</dbReference>
<dbReference type="InterPro" id="IPR007627">
    <property type="entry name" value="RNA_pol_sigma70_r2"/>
</dbReference>
<dbReference type="SUPFAM" id="SSF88946">
    <property type="entry name" value="Sigma2 domain of RNA polymerase sigma factors"/>
    <property type="match status" value="1"/>
</dbReference>
<dbReference type="Pfam" id="PF04545">
    <property type="entry name" value="Sigma70_r4"/>
    <property type="match status" value="1"/>
</dbReference>
<keyword evidence="5" id="KW-0804">Transcription</keyword>
<comment type="similarity">
    <text evidence="1">Belongs to the sigma-70 factor family. ECF subfamily.</text>
</comment>
<dbReference type="PANTHER" id="PTHR43133:SF51">
    <property type="entry name" value="RNA POLYMERASE SIGMA FACTOR"/>
    <property type="match status" value="1"/>
</dbReference>
<dbReference type="GO" id="GO:0016987">
    <property type="term" value="F:sigma factor activity"/>
    <property type="evidence" value="ECO:0007669"/>
    <property type="project" value="UniProtKB-KW"/>
</dbReference>
<keyword evidence="4" id="KW-0238">DNA-binding</keyword>
<dbReference type="InterPro" id="IPR013325">
    <property type="entry name" value="RNA_pol_sigma_r2"/>
</dbReference>
<evidence type="ECO:0000259" key="6">
    <source>
        <dbReference type="Pfam" id="PF04542"/>
    </source>
</evidence>
<dbReference type="Gene3D" id="1.10.1740.10">
    <property type="match status" value="1"/>
</dbReference>
<evidence type="ECO:0000259" key="7">
    <source>
        <dbReference type="Pfam" id="PF04545"/>
    </source>
</evidence>
<proteinExistence type="inferred from homology"/>
<keyword evidence="3" id="KW-0731">Sigma factor</keyword>
<dbReference type="Pfam" id="PF04542">
    <property type="entry name" value="Sigma70_r2"/>
    <property type="match status" value="1"/>
</dbReference>
<evidence type="ECO:0000313" key="9">
    <source>
        <dbReference type="Proteomes" id="UP001300383"/>
    </source>
</evidence>
<dbReference type="PANTHER" id="PTHR43133">
    <property type="entry name" value="RNA POLYMERASE ECF-TYPE SIGMA FACTO"/>
    <property type="match status" value="1"/>
</dbReference>